<proteinExistence type="predicted"/>
<gene>
    <name evidence="1" type="ORF">SAMN06296036_108125</name>
</gene>
<name>A0A1Y6BSM0_9BACT</name>
<dbReference type="STRING" id="1513793.SAMN06296036_108125"/>
<dbReference type="PROSITE" id="PS51257">
    <property type="entry name" value="PROKAR_LIPOPROTEIN"/>
    <property type="match status" value="1"/>
</dbReference>
<dbReference type="RefSeq" id="WP_132318898.1">
    <property type="nucleotide sequence ID" value="NZ_FWZT01000008.1"/>
</dbReference>
<reference evidence="2" key="1">
    <citation type="submission" date="2017-04" db="EMBL/GenBank/DDBJ databases">
        <authorList>
            <person name="Varghese N."/>
            <person name="Submissions S."/>
        </authorList>
    </citation>
    <scope>NUCLEOTIDE SEQUENCE [LARGE SCALE GENOMIC DNA]</scope>
    <source>
        <strain evidence="2">RKEM611</strain>
    </source>
</reference>
<accession>A0A1Y6BSM0</accession>
<sequence length="1099" mass="119132">MNRFLLPLTVPFLLLGCFPGEGFFEQEAANLDSIQEVGVQVVGETSVAQVFAGANVTQSIEVPEGSPLEGTSLSIPPGALNISMNITIEEAVTPATDGSLGDLGIVGADTDSIATVFSNDQNVKGFADGMAGTIQVSTGKATTGLGLVDTTPVMFSRHDKDDGSCVDTIYQLNTGDFVTLASGKEVVKFQTAYFGTYQVIRVPDLNFSTSPRQTPWGTTILAEAVPEECKIVTKTEKQVLDTQNPVSLGVLSTELNGQIFAVIAPKISETPKKCSLTLRSAVDTDGKTFQAAQSRVEVNLEGKGFPLKAEASYQCTFNDGRFLKKKVEKLPRGIRLLVDRDLRQVTIRTDLPEGGACKIDAYHVDDKTDTHEEAITNYNNYLLDFNEDSEDTDYYIRVSCTYPTGLVLRTPYARFDLGTCDTCKNEDEGGDQNTTNPNDTIPPTVNSFTWATSIMSPGEANIVVDGYDDQGDLRRICFAMTKDTGGMTAPVGCFDLMPIGGNQYQATIQLPDYYVPYTYDISWIDVEDYSGNRRWFNSMFGDTYYREGYDLVNGVHQEQGISTMPVFNWNVNAGPGNNPDTMAPTLLSFGNIASTLGLPGELVIPFSISDSGGSLVPNMPAPVCLTIENLVTGQQSNRCPHTEYIAAGQYEAYVHLDNQYENGDYGIKQFLVGDLAGNQATYSAASMPGNYSEAPGINVPVVTLTGGADYSPPFIDQPNAVFMDLATYDVGGGSVMATITVEATDPSGLANICVVIDQEFGMYEHHTGCHVPVDNGDGTFSATFTLADYFQNAPQNYVPARIELFDTVGNRTEMYKMSGGDTYYTINGNISAVLIPTFDFINATPDGTAPVINSLSFNNTNYTVPNSAILTMNITDSGAGLDFGNVCVRLETAAYIKMIYHCGIAQAVGGDNYTLDVPLNPWIENGTYKLLDVSVYDMAGNYTNLYASFGDAQYMSSPLAVLSFNIAGASTDTLAPTLTANAAYFDRSSYNPGDYAYLFIEITDDISGFMPFQNNPCWRLTNAGYSEWIYICGSLSNEGGNLWKFGFMIPFGQLYDTYFLESIDLTDQAENMTNYYSSSAAGPYSPDPGWAPPTLIVNP</sequence>
<evidence type="ECO:0000313" key="1">
    <source>
        <dbReference type="EMBL" id="SMF26272.1"/>
    </source>
</evidence>
<dbReference type="Proteomes" id="UP000192907">
    <property type="component" value="Unassembled WGS sequence"/>
</dbReference>
<dbReference type="AlphaFoldDB" id="A0A1Y6BSM0"/>
<dbReference type="EMBL" id="FWZT01000008">
    <property type="protein sequence ID" value="SMF26272.1"/>
    <property type="molecule type" value="Genomic_DNA"/>
</dbReference>
<protein>
    <recommendedName>
        <fullName evidence="3">Lipoprotein</fullName>
    </recommendedName>
</protein>
<evidence type="ECO:0008006" key="3">
    <source>
        <dbReference type="Google" id="ProtNLM"/>
    </source>
</evidence>
<keyword evidence="2" id="KW-1185">Reference proteome</keyword>
<organism evidence="1 2">
    <name type="scientific">Pseudobacteriovorax antillogorgiicola</name>
    <dbReference type="NCBI Taxonomy" id="1513793"/>
    <lineage>
        <taxon>Bacteria</taxon>
        <taxon>Pseudomonadati</taxon>
        <taxon>Bdellovibrionota</taxon>
        <taxon>Oligoflexia</taxon>
        <taxon>Oligoflexales</taxon>
        <taxon>Pseudobacteriovoracaceae</taxon>
        <taxon>Pseudobacteriovorax</taxon>
    </lineage>
</organism>
<evidence type="ECO:0000313" key="2">
    <source>
        <dbReference type="Proteomes" id="UP000192907"/>
    </source>
</evidence>